<name>A0A815BPK3_9BILA</name>
<comment type="caution">
    <text evidence="2">The sequence shown here is derived from an EMBL/GenBank/DDBJ whole genome shotgun (WGS) entry which is preliminary data.</text>
</comment>
<feature type="non-terminal residue" evidence="2">
    <location>
        <position position="22"/>
    </location>
</feature>
<proteinExistence type="predicted"/>
<evidence type="ECO:0000256" key="1">
    <source>
        <dbReference type="SAM" id="MobiDB-lite"/>
    </source>
</evidence>
<evidence type="ECO:0000313" key="3">
    <source>
        <dbReference type="Proteomes" id="UP000663889"/>
    </source>
</evidence>
<accession>A0A815BPK3</accession>
<sequence length="22" mass="2344">MREGKSLAVNRSGLSEGGRPIE</sequence>
<protein>
    <submittedName>
        <fullName evidence="2">Uncharacterized protein</fullName>
    </submittedName>
</protein>
<dbReference type="AlphaFoldDB" id="A0A815BPK3"/>
<gene>
    <name evidence="2" type="ORF">SEV965_LOCUS24859</name>
</gene>
<dbReference type="Proteomes" id="UP000663889">
    <property type="component" value="Unassembled WGS sequence"/>
</dbReference>
<organism evidence="2 3">
    <name type="scientific">Rotaria sordida</name>
    <dbReference type="NCBI Taxonomy" id="392033"/>
    <lineage>
        <taxon>Eukaryota</taxon>
        <taxon>Metazoa</taxon>
        <taxon>Spiralia</taxon>
        <taxon>Gnathifera</taxon>
        <taxon>Rotifera</taxon>
        <taxon>Eurotatoria</taxon>
        <taxon>Bdelloidea</taxon>
        <taxon>Philodinida</taxon>
        <taxon>Philodinidae</taxon>
        <taxon>Rotaria</taxon>
    </lineage>
</organism>
<evidence type="ECO:0000313" key="2">
    <source>
        <dbReference type="EMBL" id="CAF1273170.1"/>
    </source>
</evidence>
<feature type="region of interest" description="Disordered" evidence="1">
    <location>
        <begin position="1"/>
        <end position="22"/>
    </location>
</feature>
<dbReference type="EMBL" id="CAJNOU010001950">
    <property type="protein sequence ID" value="CAF1273170.1"/>
    <property type="molecule type" value="Genomic_DNA"/>
</dbReference>
<reference evidence="2" key="1">
    <citation type="submission" date="2021-02" db="EMBL/GenBank/DDBJ databases">
        <authorList>
            <person name="Nowell W R."/>
        </authorList>
    </citation>
    <scope>NUCLEOTIDE SEQUENCE</scope>
</reference>